<comment type="function">
    <text evidence="13">Required for the insertion and/or proper folding and/or complex formation of integral membrane proteins into the membrane. Involved in integration of membrane proteins that insert both dependently and independently of the Sec translocase complex, as well as at least some lipoproteins. Aids folding of multispanning membrane proteins.</text>
</comment>
<feature type="transmembrane region" description="Helical" evidence="13">
    <location>
        <begin position="367"/>
        <end position="394"/>
    </location>
</feature>
<keyword evidence="8 13" id="KW-1133">Transmembrane helix</keyword>
<evidence type="ECO:0000256" key="5">
    <source>
        <dbReference type="ARBA" id="ARBA00022475"/>
    </source>
</evidence>
<evidence type="ECO:0000256" key="10">
    <source>
        <dbReference type="ARBA" id="ARBA00023186"/>
    </source>
</evidence>
<dbReference type="Proteomes" id="UP000231658">
    <property type="component" value="Unassembled WGS sequence"/>
</dbReference>
<dbReference type="PANTHER" id="PTHR12428:SF65">
    <property type="entry name" value="CYTOCHROME C OXIDASE ASSEMBLY PROTEIN COX18, MITOCHONDRIAL"/>
    <property type="match status" value="1"/>
</dbReference>
<reference evidence="17 18" key="1">
    <citation type="submission" date="2016-07" db="EMBL/GenBank/DDBJ databases">
        <authorList>
            <person name="Lefevre C.T."/>
        </authorList>
    </citation>
    <scope>NUCLEOTIDE SEQUENCE [LARGE SCALE GENOMIC DNA]</scope>
    <source>
        <strain evidence="17">PR1</strain>
    </source>
</reference>
<feature type="domain" description="Membrane insertase YidC/Oxa/ALB C-terminal" evidence="15">
    <location>
        <begin position="375"/>
        <end position="572"/>
    </location>
</feature>
<dbReference type="Pfam" id="PF02096">
    <property type="entry name" value="60KD_IMP"/>
    <property type="match status" value="1"/>
</dbReference>
<dbReference type="InterPro" id="IPR038221">
    <property type="entry name" value="YidC_periplasmic_sf"/>
</dbReference>
<dbReference type="RefSeq" id="WP_069188597.1">
    <property type="nucleotide sequence ID" value="NZ_FLYE01000012.1"/>
</dbReference>
<evidence type="ECO:0000259" key="16">
    <source>
        <dbReference type="Pfam" id="PF14849"/>
    </source>
</evidence>
<evidence type="ECO:0000256" key="9">
    <source>
        <dbReference type="ARBA" id="ARBA00023136"/>
    </source>
</evidence>
<keyword evidence="18" id="KW-1185">Reference proteome</keyword>
<keyword evidence="7 13" id="KW-0653">Protein transport</keyword>
<dbReference type="Pfam" id="PF14849">
    <property type="entry name" value="YidC_periplas"/>
    <property type="match status" value="1"/>
</dbReference>
<dbReference type="InterPro" id="IPR028055">
    <property type="entry name" value="YidC/Oxa/ALB_C"/>
</dbReference>
<evidence type="ECO:0000256" key="14">
    <source>
        <dbReference type="SAM" id="MobiDB-lite"/>
    </source>
</evidence>
<evidence type="ECO:0000256" key="7">
    <source>
        <dbReference type="ARBA" id="ARBA00022927"/>
    </source>
</evidence>
<evidence type="ECO:0000256" key="4">
    <source>
        <dbReference type="ARBA" id="ARBA00022448"/>
    </source>
</evidence>
<evidence type="ECO:0000256" key="2">
    <source>
        <dbReference type="ARBA" id="ARBA00010527"/>
    </source>
</evidence>
<dbReference type="PRINTS" id="PR01900">
    <property type="entry name" value="YIDCPROTEIN"/>
</dbReference>
<dbReference type="InterPro" id="IPR047196">
    <property type="entry name" value="YidC_ALB_C"/>
</dbReference>
<dbReference type="NCBIfam" id="TIGR03593">
    <property type="entry name" value="yidC_nterm"/>
    <property type="match status" value="1"/>
</dbReference>
<feature type="transmembrane region" description="Helical" evidence="13">
    <location>
        <begin position="444"/>
        <end position="465"/>
    </location>
</feature>
<dbReference type="InterPro" id="IPR019998">
    <property type="entry name" value="Membr_insert_YidC"/>
</dbReference>
<feature type="transmembrane region" description="Helical" evidence="13">
    <location>
        <begin position="537"/>
        <end position="558"/>
    </location>
</feature>
<feature type="compositionally biased region" description="Low complexity" evidence="14">
    <location>
        <begin position="29"/>
        <end position="57"/>
    </location>
</feature>
<sequence>MNDQKNMFLAIALSIVILFGSQLLFPPAEQPVQQEQQTAQGGSTPQAPAANQDAADQSYAPQIPGGAAEAMKKAMATRSQKLDASARIKIESPRLEGSISIQGGRIDDLILSDYREELSEDSDKITLLNPKGLQSAYYAEFGWSAPNVKVPTAETVWSTDNTVLKAGGSVSLNWDNGEGLLFTRNIALDENYAFTINDSVANVSSAGVDLYPYGLISRSGTPQTSGFFILHEGLLGVFDHVLEEVDYDDLQEKGTQKVDPVKGGWIGITDKYWLTALVPDQNVMVNHRFSHYRSDNLDKYQTDYLGPKLSASQGQTINFKSTFFAGAKELDMLTHYEETTGVQEFDLAIDFGWFFFITKPFFIAMSWLYGILGNFGLAILALTVGVKILFFPLANTSYRSMAKMKTLGPKIKQLQKQFADDKQRMNQEMMALYKREKANPASGCLPILLQIPVFFALYKVLFVSIEMRHAPFYGWIQDLSAPDPTTIFNLFGLIPWDPPQLLMIGVWPLLMGLSMFIQQKLNPQPTDPVQAKMMMFLPVVFTFMLAAFPAGLVIYWVWNNLLSIAQQYVITKRMEAQK</sequence>
<dbReference type="CDD" id="cd20070">
    <property type="entry name" value="5TM_YidC_Alb3"/>
    <property type="match status" value="1"/>
</dbReference>
<proteinExistence type="inferred from homology"/>
<keyword evidence="9 13" id="KW-0472">Membrane</keyword>
<keyword evidence="10 13" id="KW-0143">Chaperone</keyword>
<keyword evidence="6 13" id="KW-0812">Transmembrane</keyword>
<dbReference type="OrthoDB" id="9780552at2"/>
<dbReference type="NCBIfam" id="NF002353">
    <property type="entry name" value="PRK01318.1-4"/>
    <property type="match status" value="1"/>
</dbReference>
<gene>
    <name evidence="13 17" type="primary">yidC</name>
    <name evidence="17" type="ORF">MTBPR1_20364</name>
</gene>
<dbReference type="GO" id="GO:0032977">
    <property type="term" value="F:membrane insertase activity"/>
    <property type="evidence" value="ECO:0007669"/>
    <property type="project" value="InterPro"/>
</dbReference>
<dbReference type="PANTHER" id="PTHR12428">
    <property type="entry name" value="OXA1"/>
    <property type="match status" value="1"/>
</dbReference>
<evidence type="ECO:0000313" key="18">
    <source>
        <dbReference type="Proteomes" id="UP000231658"/>
    </source>
</evidence>
<evidence type="ECO:0000256" key="6">
    <source>
        <dbReference type="ARBA" id="ARBA00022692"/>
    </source>
</evidence>
<dbReference type="CDD" id="cd19961">
    <property type="entry name" value="EcYidC-like_peri"/>
    <property type="match status" value="1"/>
</dbReference>
<dbReference type="InterPro" id="IPR028053">
    <property type="entry name" value="Membr_insert_YidC_N"/>
</dbReference>
<comment type="subcellular location">
    <subcellularLocation>
        <location evidence="1">Cell inner membrane</location>
        <topology evidence="1">Multi-pass membrane protein</topology>
    </subcellularLocation>
    <subcellularLocation>
        <location evidence="13">Cell membrane</location>
        <topology evidence="13">Multi-pass membrane protein</topology>
    </subcellularLocation>
</comment>
<dbReference type="NCBIfam" id="TIGR03592">
    <property type="entry name" value="yidC_oxa1_cterm"/>
    <property type="match status" value="1"/>
</dbReference>
<evidence type="ECO:0000256" key="8">
    <source>
        <dbReference type="ARBA" id="ARBA00022989"/>
    </source>
</evidence>
<dbReference type="PRINTS" id="PR00701">
    <property type="entry name" value="60KDINNERMP"/>
</dbReference>
<protein>
    <recommendedName>
        <fullName evidence="3 13">Membrane protein insertase YidC</fullName>
    </recommendedName>
    <alternativeName>
        <fullName evidence="12 13">Foldase YidC</fullName>
    </alternativeName>
    <alternativeName>
        <fullName evidence="11 13">Membrane integrase YidC</fullName>
    </alternativeName>
    <alternativeName>
        <fullName evidence="13">Membrane protein YidC</fullName>
    </alternativeName>
</protein>
<dbReference type="GO" id="GO:0005886">
    <property type="term" value="C:plasma membrane"/>
    <property type="evidence" value="ECO:0007669"/>
    <property type="project" value="UniProtKB-SubCell"/>
</dbReference>
<evidence type="ECO:0000259" key="15">
    <source>
        <dbReference type="Pfam" id="PF02096"/>
    </source>
</evidence>
<evidence type="ECO:0000313" key="17">
    <source>
        <dbReference type="EMBL" id="SCA56516.1"/>
    </source>
</evidence>
<dbReference type="EMBL" id="FLYE01000012">
    <property type="protein sequence ID" value="SCA56516.1"/>
    <property type="molecule type" value="Genomic_DNA"/>
</dbReference>
<dbReference type="STRING" id="1867952.MTBPR1_20364"/>
<accession>A0A1C3RGT1</accession>
<feature type="domain" description="Membrane insertase YidC N-terminal" evidence="16">
    <location>
        <begin position="87"/>
        <end position="363"/>
    </location>
</feature>
<dbReference type="InterPro" id="IPR001708">
    <property type="entry name" value="YidC/ALB3/OXA1/COX18"/>
</dbReference>
<evidence type="ECO:0000256" key="1">
    <source>
        <dbReference type="ARBA" id="ARBA00004429"/>
    </source>
</evidence>
<keyword evidence="4 13" id="KW-0813">Transport</keyword>
<evidence type="ECO:0000256" key="11">
    <source>
        <dbReference type="ARBA" id="ARBA00033245"/>
    </source>
</evidence>
<feature type="transmembrane region" description="Helical" evidence="13">
    <location>
        <begin position="500"/>
        <end position="517"/>
    </location>
</feature>
<dbReference type="GO" id="GO:0051205">
    <property type="term" value="P:protein insertion into membrane"/>
    <property type="evidence" value="ECO:0007669"/>
    <property type="project" value="TreeGrafter"/>
</dbReference>
<dbReference type="Gene3D" id="2.70.98.90">
    <property type="match status" value="1"/>
</dbReference>
<dbReference type="HAMAP" id="MF_01810">
    <property type="entry name" value="YidC_type1"/>
    <property type="match status" value="1"/>
</dbReference>
<comment type="subunit">
    <text evidence="13">Interacts with the Sec translocase complex via SecD. Specifically interacts with transmembrane segments of nascent integral membrane proteins during membrane integration.</text>
</comment>
<organism evidence="17 18">
    <name type="scientific">Candidatus Terasakiella magnetica</name>
    <dbReference type="NCBI Taxonomy" id="1867952"/>
    <lineage>
        <taxon>Bacteria</taxon>
        <taxon>Pseudomonadati</taxon>
        <taxon>Pseudomonadota</taxon>
        <taxon>Alphaproteobacteria</taxon>
        <taxon>Rhodospirillales</taxon>
        <taxon>Terasakiellaceae</taxon>
        <taxon>Terasakiella</taxon>
    </lineage>
</organism>
<evidence type="ECO:0000256" key="13">
    <source>
        <dbReference type="HAMAP-Rule" id="MF_01810"/>
    </source>
</evidence>
<keyword evidence="5 13" id="KW-1003">Cell membrane</keyword>
<feature type="region of interest" description="Disordered" evidence="14">
    <location>
        <begin position="29"/>
        <end position="62"/>
    </location>
</feature>
<name>A0A1C3RGT1_9PROT</name>
<dbReference type="GO" id="GO:0015031">
    <property type="term" value="P:protein transport"/>
    <property type="evidence" value="ECO:0007669"/>
    <property type="project" value="UniProtKB-KW"/>
</dbReference>
<dbReference type="AlphaFoldDB" id="A0A1C3RGT1"/>
<comment type="similarity">
    <text evidence="2 13">Belongs to the OXA1/ALB3/YidC family. Type 1 subfamily.</text>
</comment>
<evidence type="ECO:0000256" key="3">
    <source>
        <dbReference type="ARBA" id="ARBA00015325"/>
    </source>
</evidence>
<evidence type="ECO:0000256" key="12">
    <source>
        <dbReference type="ARBA" id="ARBA00033342"/>
    </source>
</evidence>